<dbReference type="EC" id="1.14.-.-" evidence="1"/>
<reference evidence="1" key="1">
    <citation type="submission" date="2024-12" db="EMBL/GenBank/DDBJ databases">
        <authorList>
            <person name="Wu N."/>
        </authorList>
    </citation>
    <scope>NUCLEOTIDE SEQUENCE</scope>
    <source>
        <strain evidence="1">P15</strain>
    </source>
</reference>
<sequence length="110" mass="12329">MFVEMKTITVKEGFAQAVAERFSKPGAVEQMPGFVDLSVMVQKARHGEEQVLVMIRWESEEAWKAWEKSDVHIQGHRQSAKQGRPDYIISSSHDSYQVSVLKAAAPAALN</sequence>
<keyword evidence="1" id="KW-0503">Monooxygenase</keyword>
<accession>A0ACC7NQD9</accession>
<keyword evidence="1" id="KW-0560">Oxidoreductase</keyword>
<evidence type="ECO:0000313" key="2">
    <source>
        <dbReference type="Proteomes" id="UP001631969"/>
    </source>
</evidence>
<dbReference type="Proteomes" id="UP001631969">
    <property type="component" value="Unassembled WGS sequence"/>
</dbReference>
<evidence type="ECO:0000313" key="1">
    <source>
        <dbReference type="EMBL" id="MFM9326869.1"/>
    </source>
</evidence>
<gene>
    <name evidence="1" type="ORF">ACI1P1_01020</name>
</gene>
<organism evidence="1 2">
    <name type="scientific">Paenibacillus mesotrionivorans</name>
    <dbReference type="NCBI Taxonomy" id="3160968"/>
    <lineage>
        <taxon>Bacteria</taxon>
        <taxon>Bacillati</taxon>
        <taxon>Bacillota</taxon>
        <taxon>Bacilli</taxon>
        <taxon>Bacillales</taxon>
        <taxon>Paenibacillaceae</taxon>
        <taxon>Paenibacillus</taxon>
    </lineage>
</organism>
<proteinExistence type="predicted"/>
<name>A0ACC7NQD9_9BACL</name>
<comment type="caution">
    <text evidence="1">The sequence shown here is derived from an EMBL/GenBank/DDBJ whole genome shotgun (WGS) entry which is preliminary data.</text>
</comment>
<protein>
    <submittedName>
        <fullName evidence="1">Antibiotic biosynthesis monooxygenase family protein</fullName>
        <ecNumber evidence="1">1.14.-.-</ecNumber>
    </submittedName>
</protein>
<keyword evidence="2" id="KW-1185">Reference proteome</keyword>
<dbReference type="EMBL" id="JBJURJ010000001">
    <property type="protein sequence ID" value="MFM9326869.1"/>
    <property type="molecule type" value="Genomic_DNA"/>
</dbReference>